<dbReference type="InterPro" id="IPR046348">
    <property type="entry name" value="SIS_dom_sf"/>
</dbReference>
<dbReference type="InterPro" id="IPR001347">
    <property type="entry name" value="SIS_dom"/>
</dbReference>
<feature type="domain" description="SIS" evidence="5">
    <location>
        <begin position="127"/>
        <end position="263"/>
    </location>
</feature>
<organism evidence="6 7">
    <name type="scientific">Amycolatopsis ultiminotia</name>
    <dbReference type="NCBI Taxonomy" id="543629"/>
    <lineage>
        <taxon>Bacteria</taxon>
        <taxon>Bacillati</taxon>
        <taxon>Actinomycetota</taxon>
        <taxon>Actinomycetes</taxon>
        <taxon>Pseudonocardiales</taxon>
        <taxon>Pseudonocardiaceae</taxon>
        <taxon>Amycolatopsis</taxon>
    </lineage>
</organism>
<dbReference type="PANTHER" id="PTHR30514:SF18">
    <property type="entry name" value="RPIR-FAMILY TRANSCRIPTIONAL REGULATOR"/>
    <property type="match status" value="1"/>
</dbReference>
<dbReference type="PANTHER" id="PTHR30514">
    <property type="entry name" value="GLUCOKINASE"/>
    <property type="match status" value="1"/>
</dbReference>
<evidence type="ECO:0000259" key="4">
    <source>
        <dbReference type="PROSITE" id="PS51071"/>
    </source>
</evidence>
<dbReference type="Gene3D" id="1.10.10.10">
    <property type="entry name" value="Winged helix-like DNA-binding domain superfamily/Winged helix DNA-binding domain"/>
    <property type="match status" value="1"/>
</dbReference>
<comment type="caution">
    <text evidence="6">The sequence shown here is derived from an EMBL/GenBank/DDBJ whole genome shotgun (WGS) entry which is preliminary data.</text>
</comment>
<dbReference type="InterPro" id="IPR000281">
    <property type="entry name" value="HTH_RpiR"/>
</dbReference>
<dbReference type="EMBL" id="BAAAZN010000006">
    <property type="protein sequence ID" value="GAA3545499.1"/>
    <property type="molecule type" value="Genomic_DNA"/>
</dbReference>
<dbReference type="Proteomes" id="UP001500689">
    <property type="component" value="Unassembled WGS sequence"/>
</dbReference>
<keyword evidence="7" id="KW-1185">Reference proteome</keyword>
<name>A0ABP6W3A1_9PSEU</name>
<dbReference type="PROSITE" id="PS51071">
    <property type="entry name" value="HTH_RPIR"/>
    <property type="match status" value="1"/>
</dbReference>
<dbReference type="Pfam" id="PF01380">
    <property type="entry name" value="SIS"/>
    <property type="match status" value="1"/>
</dbReference>
<dbReference type="RefSeq" id="WP_344860246.1">
    <property type="nucleotide sequence ID" value="NZ_BAAAZN010000006.1"/>
</dbReference>
<keyword evidence="2" id="KW-0238">DNA-binding</keyword>
<dbReference type="PROSITE" id="PS51464">
    <property type="entry name" value="SIS"/>
    <property type="match status" value="1"/>
</dbReference>
<evidence type="ECO:0000256" key="3">
    <source>
        <dbReference type="ARBA" id="ARBA00023163"/>
    </source>
</evidence>
<evidence type="ECO:0000313" key="6">
    <source>
        <dbReference type="EMBL" id="GAA3545499.1"/>
    </source>
</evidence>
<dbReference type="InterPro" id="IPR009057">
    <property type="entry name" value="Homeodomain-like_sf"/>
</dbReference>
<dbReference type="SUPFAM" id="SSF53697">
    <property type="entry name" value="SIS domain"/>
    <property type="match status" value="1"/>
</dbReference>
<evidence type="ECO:0000256" key="2">
    <source>
        <dbReference type="ARBA" id="ARBA00023125"/>
    </source>
</evidence>
<keyword evidence="1" id="KW-0805">Transcription regulation</keyword>
<evidence type="ECO:0000256" key="1">
    <source>
        <dbReference type="ARBA" id="ARBA00023015"/>
    </source>
</evidence>
<dbReference type="SUPFAM" id="SSF46689">
    <property type="entry name" value="Homeodomain-like"/>
    <property type="match status" value="1"/>
</dbReference>
<dbReference type="CDD" id="cd05013">
    <property type="entry name" value="SIS_RpiR"/>
    <property type="match status" value="1"/>
</dbReference>
<evidence type="ECO:0000259" key="5">
    <source>
        <dbReference type="PROSITE" id="PS51464"/>
    </source>
</evidence>
<dbReference type="InterPro" id="IPR036388">
    <property type="entry name" value="WH-like_DNA-bd_sf"/>
</dbReference>
<sequence>MAEPEELRTQLATLAPTLGKAQRQAARAMLEDLDAVAYLPAAELAERADVHTATVVRLAQRLGFEGYPHLQRSLRSTLSKYPHFLQELSSGPETGDGAAMVEGVLAQARRNLDQLARTASPANLAAAAETLAGARRVLVLGFGVAGPVATHLASSLRLLGVAADQPADLVSTVQQLGLLGPEDVLVAVDFHRYYRATVDAAAAAAAAGVRVLALTDSAVSPLASSAQLTLIAPSESPAPRTSLAPALTVVEALIALTARADPARAEDAMRRIDTSYTDLRIFVGE</sequence>
<dbReference type="InterPro" id="IPR035472">
    <property type="entry name" value="RpiR-like_SIS"/>
</dbReference>
<dbReference type="Pfam" id="PF01418">
    <property type="entry name" value="HTH_6"/>
    <property type="match status" value="1"/>
</dbReference>
<evidence type="ECO:0000313" key="7">
    <source>
        <dbReference type="Proteomes" id="UP001500689"/>
    </source>
</evidence>
<reference evidence="7" key="1">
    <citation type="journal article" date="2019" name="Int. J. Syst. Evol. Microbiol.">
        <title>The Global Catalogue of Microorganisms (GCM) 10K type strain sequencing project: providing services to taxonomists for standard genome sequencing and annotation.</title>
        <authorList>
            <consortium name="The Broad Institute Genomics Platform"/>
            <consortium name="The Broad Institute Genome Sequencing Center for Infectious Disease"/>
            <person name="Wu L."/>
            <person name="Ma J."/>
        </authorList>
    </citation>
    <scope>NUCLEOTIDE SEQUENCE [LARGE SCALE GENOMIC DNA]</scope>
    <source>
        <strain evidence="7">JCM 16898</strain>
    </source>
</reference>
<dbReference type="Gene3D" id="3.40.50.10490">
    <property type="entry name" value="Glucose-6-phosphate isomerase like protein, domain 1"/>
    <property type="match status" value="1"/>
</dbReference>
<keyword evidence="3" id="KW-0804">Transcription</keyword>
<protein>
    <submittedName>
        <fullName evidence="6">MurR/RpiR family transcriptional regulator</fullName>
    </submittedName>
</protein>
<accession>A0ABP6W3A1</accession>
<feature type="domain" description="HTH rpiR-type" evidence="4">
    <location>
        <begin position="5"/>
        <end position="81"/>
    </location>
</feature>
<dbReference type="InterPro" id="IPR047640">
    <property type="entry name" value="RpiR-like"/>
</dbReference>
<proteinExistence type="predicted"/>
<gene>
    <name evidence="6" type="ORF">GCM10022222_31390</name>
</gene>